<protein>
    <submittedName>
        <fullName evidence="1">Uncharacterized protein</fullName>
    </submittedName>
</protein>
<reference evidence="1" key="1">
    <citation type="submission" date="2020-12" db="EMBL/GenBank/DDBJ databases">
        <title>Metabolic potential, ecology and presence of endohyphal bacteria is reflected in genomic diversity of Mucoromycotina.</title>
        <authorList>
            <person name="Muszewska A."/>
            <person name="Okrasinska A."/>
            <person name="Steczkiewicz K."/>
            <person name="Drgas O."/>
            <person name="Orlowska M."/>
            <person name="Perlinska-Lenart U."/>
            <person name="Aleksandrzak-Piekarczyk T."/>
            <person name="Szatraj K."/>
            <person name="Zielenkiewicz U."/>
            <person name="Pilsyk S."/>
            <person name="Malc E."/>
            <person name="Mieczkowski P."/>
            <person name="Kruszewska J.S."/>
            <person name="Biernat P."/>
            <person name="Pawlowska J."/>
        </authorList>
    </citation>
    <scope>NUCLEOTIDE SEQUENCE</scope>
    <source>
        <strain evidence="1">WA0000017839</strain>
    </source>
</reference>
<evidence type="ECO:0000313" key="2">
    <source>
        <dbReference type="Proteomes" id="UP000603453"/>
    </source>
</evidence>
<evidence type="ECO:0000313" key="1">
    <source>
        <dbReference type="EMBL" id="KAG2196515.1"/>
    </source>
</evidence>
<dbReference type="AlphaFoldDB" id="A0A8H7QRL8"/>
<dbReference type="EMBL" id="JAEPRD010000145">
    <property type="protein sequence ID" value="KAG2196515.1"/>
    <property type="molecule type" value="Genomic_DNA"/>
</dbReference>
<organism evidence="1 2">
    <name type="scientific">Mucor saturninus</name>
    <dbReference type="NCBI Taxonomy" id="64648"/>
    <lineage>
        <taxon>Eukaryota</taxon>
        <taxon>Fungi</taxon>
        <taxon>Fungi incertae sedis</taxon>
        <taxon>Mucoromycota</taxon>
        <taxon>Mucoromycotina</taxon>
        <taxon>Mucoromycetes</taxon>
        <taxon>Mucorales</taxon>
        <taxon>Mucorineae</taxon>
        <taxon>Mucoraceae</taxon>
        <taxon>Mucor</taxon>
    </lineage>
</organism>
<proteinExistence type="predicted"/>
<accession>A0A8H7QRL8</accession>
<name>A0A8H7QRL8_9FUNG</name>
<comment type="caution">
    <text evidence="1">The sequence shown here is derived from an EMBL/GenBank/DDBJ whole genome shotgun (WGS) entry which is preliminary data.</text>
</comment>
<keyword evidence="2" id="KW-1185">Reference proteome</keyword>
<gene>
    <name evidence="1" type="ORF">INT47_012809</name>
</gene>
<dbReference type="Proteomes" id="UP000603453">
    <property type="component" value="Unassembled WGS sequence"/>
</dbReference>
<sequence>MQVLYSRSRSIQQPIFLRAIFPSTRAGEILEKAKNHIHQTYDISLQVYAVEDAKWGRFACTSGEPNKLAKAWYECAIRLSEGYFNFYEQARFGINFVLPSHFVDLLLFDGDLIRIAHRSGTKILVKHKCLMRSAERVVQINAGIVGDASFKCFEEAVYLLAIMIQDKLGLALSAGDAFYQERATDNIVRYLNQLNERNVVFDYTSQREIDKEEPIIHPV</sequence>